<evidence type="ECO:0000256" key="8">
    <source>
        <dbReference type="SAM" id="Phobius"/>
    </source>
</evidence>
<evidence type="ECO:0000259" key="9">
    <source>
        <dbReference type="PROSITE" id="PS50850"/>
    </source>
</evidence>
<feature type="compositionally biased region" description="Polar residues" evidence="7">
    <location>
        <begin position="506"/>
        <end position="525"/>
    </location>
</feature>
<feature type="transmembrane region" description="Helical" evidence="8">
    <location>
        <begin position="145"/>
        <end position="162"/>
    </location>
</feature>
<dbReference type="GO" id="GO:0016020">
    <property type="term" value="C:membrane"/>
    <property type="evidence" value="ECO:0007669"/>
    <property type="project" value="UniProtKB-SubCell"/>
</dbReference>
<evidence type="ECO:0000313" key="11">
    <source>
        <dbReference type="Proteomes" id="UP000887013"/>
    </source>
</evidence>
<evidence type="ECO:0000256" key="2">
    <source>
        <dbReference type="ARBA" id="ARBA00022448"/>
    </source>
</evidence>
<dbReference type="GO" id="GO:0015293">
    <property type="term" value="F:symporter activity"/>
    <property type="evidence" value="ECO:0007669"/>
    <property type="project" value="UniProtKB-KW"/>
</dbReference>
<proteinExistence type="predicted"/>
<keyword evidence="6 8" id="KW-0472">Membrane</keyword>
<evidence type="ECO:0000313" key="10">
    <source>
        <dbReference type="EMBL" id="GFS45861.1"/>
    </source>
</evidence>
<feature type="transmembrane region" description="Helical" evidence="8">
    <location>
        <begin position="401"/>
        <end position="425"/>
    </location>
</feature>
<dbReference type="AlphaFoldDB" id="A0A8X6IH92"/>
<keyword evidence="4" id="KW-0769">Symport</keyword>
<accession>A0A8X6IH92</accession>
<keyword evidence="3 8" id="KW-0812">Transmembrane</keyword>
<feature type="transmembrane region" description="Helical" evidence="8">
    <location>
        <begin position="432"/>
        <end position="451"/>
    </location>
</feature>
<feature type="region of interest" description="Disordered" evidence="7">
    <location>
        <begin position="500"/>
        <end position="525"/>
    </location>
</feature>
<evidence type="ECO:0000256" key="5">
    <source>
        <dbReference type="ARBA" id="ARBA00022989"/>
    </source>
</evidence>
<feature type="domain" description="Major facilitator superfamily (MFS) profile" evidence="9">
    <location>
        <begin position="63"/>
        <end position="493"/>
    </location>
</feature>
<feature type="transmembrane region" description="Helical" evidence="8">
    <location>
        <begin position="238"/>
        <end position="259"/>
    </location>
</feature>
<feature type="transmembrane region" description="Helical" evidence="8">
    <location>
        <begin position="118"/>
        <end position="138"/>
    </location>
</feature>
<dbReference type="InterPro" id="IPR036259">
    <property type="entry name" value="MFS_trans_sf"/>
</dbReference>
<evidence type="ECO:0000256" key="4">
    <source>
        <dbReference type="ARBA" id="ARBA00022847"/>
    </source>
</evidence>
<feature type="transmembrane region" description="Helical" evidence="8">
    <location>
        <begin position="204"/>
        <end position="226"/>
    </location>
</feature>
<dbReference type="PANTHER" id="PTHR11662:SF399">
    <property type="entry name" value="FI19708P1-RELATED"/>
    <property type="match status" value="1"/>
</dbReference>
<dbReference type="Proteomes" id="UP000887013">
    <property type="component" value="Unassembled WGS sequence"/>
</dbReference>
<name>A0A8X6IH92_NEPPI</name>
<gene>
    <name evidence="10" type="primary">Slc17a5</name>
    <name evidence="10" type="ORF">NPIL_226522</name>
</gene>
<dbReference type="EMBL" id="BMAW01044662">
    <property type="protein sequence ID" value="GFS45861.1"/>
    <property type="molecule type" value="Genomic_DNA"/>
</dbReference>
<keyword evidence="5 8" id="KW-1133">Transmembrane helix</keyword>
<dbReference type="PANTHER" id="PTHR11662">
    <property type="entry name" value="SOLUTE CARRIER FAMILY 17"/>
    <property type="match status" value="1"/>
</dbReference>
<evidence type="ECO:0000256" key="7">
    <source>
        <dbReference type="SAM" id="MobiDB-lite"/>
    </source>
</evidence>
<dbReference type="OrthoDB" id="6421734at2759"/>
<dbReference type="Pfam" id="PF07690">
    <property type="entry name" value="MFS_1"/>
    <property type="match status" value="1"/>
</dbReference>
<feature type="transmembrane region" description="Helical" evidence="8">
    <location>
        <begin position="471"/>
        <end position="489"/>
    </location>
</feature>
<comment type="caution">
    <text evidence="10">The sequence shown here is derived from an EMBL/GenBank/DDBJ whole genome shotgun (WGS) entry which is preliminary data.</text>
</comment>
<keyword evidence="2" id="KW-0813">Transport</keyword>
<evidence type="ECO:0000256" key="6">
    <source>
        <dbReference type="ARBA" id="ARBA00023136"/>
    </source>
</evidence>
<keyword evidence="11" id="KW-1185">Reference proteome</keyword>
<comment type="subcellular location">
    <subcellularLocation>
        <location evidence="1">Membrane</location>
        <topology evidence="1">Multi-pass membrane protein</topology>
    </subcellularLocation>
</comment>
<feature type="transmembrane region" description="Helical" evidence="8">
    <location>
        <begin position="377"/>
        <end position="395"/>
    </location>
</feature>
<protein>
    <recommendedName>
        <fullName evidence="9">Major facilitator superfamily (MFS) profile domain-containing protein</fullName>
    </recommendedName>
</protein>
<dbReference type="SUPFAM" id="SSF103473">
    <property type="entry name" value="MFS general substrate transporter"/>
    <property type="match status" value="1"/>
</dbReference>
<dbReference type="PROSITE" id="PS50850">
    <property type="entry name" value="MFS"/>
    <property type="match status" value="1"/>
</dbReference>
<reference evidence="10" key="1">
    <citation type="submission" date="2020-08" db="EMBL/GenBank/DDBJ databases">
        <title>Multicomponent nature underlies the extraordinary mechanical properties of spider dragline silk.</title>
        <authorList>
            <person name="Kono N."/>
            <person name="Nakamura H."/>
            <person name="Mori M."/>
            <person name="Yoshida Y."/>
            <person name="Ohtoshi R."/>
            <person name="Malay A.D."/>
            <person name="Moran D.A.P."/>
            <person name="Tomita M."/>
            <person name="Numata K."/>
            <person name="Arakawa K."/>
        </authorList>
    </citation>
    <scope>NUCLEOTIDE SEQUENCE</scope>
</reference>
<dbReference type="InterPro" id="IPR011701">
    <property type="entry name" value="MFS"/>
</dbReference>
<dbReference type="InterPro" id="IPR050382">
    <property type="entry name" value="MFS_Na/Anion_cotransporter"/>
</dbReference>
<feature type="transmembrane region" description="Helical" evidence="8">
    <location>
        <begin position="346"/>
        <end position="365"/>
    </location>
</feature>
<organism evidence="10 11">
    <name type="scientific">Nephila pilipes</name>
    <name type="common">Giant wood spider</name>
    <name type="synonym">Nephila maculata</name>
    <dbReference type="NCBI Taxonomy" id="299642"/>
    <lineage>
        <taxon>Eukaryota</taxon>
        <taxon>Metazoa</taxon>
        <taxon>Ecdysozoa</taxon>
        <taxon>Arthropoda</taxon>
        <taxon>Chelicerata</taxon>
        <taxon>Arachnida</taxon>
        <taxon>Araneae</taxon>
        <taxon>Araneomorphae</taxon>
        <taxon>Entelegynae</taxon>
        <taxon>Araneoidea</taxon>
        <taxon>Nephilidae</taxon>
        <taxon>Nephila</taxon>
    </lineage>
</organism>
<evidence type="ECO:0000256" key="3">
    <source>
        <dbReference type="ARBA" id="ARBA00022692"/>
    </source>
</evidence>
<dbReference type="GO" id="GO:0006820">
    <property type="term" value="P:monoatomic anion transport"/>
    <property type="evidence" value="ECO:0007669"/>
    <property type="project" value="TreeGrafter"/>
</dbReference>
<dbReference type="InterPro" id="IPR020846">
    <property type="entry name" value="MFS_dom"/>
</dbReference>
<evidence type="ECO:0000256" key="1">
    <source>
        <dbReference type="ARBA" id="ARBA00004141"/>
    </source>
</evidence>
<sequence length="525" mass="57411">MVYGICNVKSSRWLKFTWEVNAIEKAENAKKCEEKKGQSFLKRRHTVTLLGFLCSVVMHSQRLNLSIAMVAMVNSTSTQPETYRRNFTECPSSSTGINIVETHRSGEFSWNPELQGHILGAGFLGYLLAQIPGGILAGRFGTKPILLFGIFGASICNLLSPIAAQQHAYFLAVAHLIRGICQGLQQPSMSVLMAKWFPRNERGFLSAFIYCGYPMGAFFASLVSGALCDLDFMGGWPLVFYTFGLLGVFVGFLLVFFFVEKPEDDPKISEFELQHILQNQDNTSTVSRPPTPWGEMLLSIPTYALVVALFGQYWMAFYFLSVHPTYLGTILNIPIKENGILSSGPYLAQALTGFCACWLAFWLTRNRSLNVNSLRKGANTLSCIIFTVGTIGVYFSGCDRMLNEIFLFIATGSVGFGFAGSLITAVDMSPTYCGVLMGFASTLASFSGFAIPLTVGSLTNDEQTLVQWGKMFLITAAIGAGSGAVFLTIGSTDIQPWDPASAKDVNMNSPSKKQGRSSSINSCRL</sequence>
<dbReference type="Gene3D" id="1.20.1250.20">
    <property type="entry name" value="MFS general substrate transporter like domains"/>
    <property type="match status" value="2"/>
</dbReference>
<dbReference type="FunFam" id="1.20.1250.20:FF:000423">
    <property type="entry name" value="Putative inorganic phosphate cotransporter-like Protein"/>
    <property type="match status" value="1"/>
</dbReference>
<feature type="transmembrane region" description="Helical" evidence="8">
    <location>
        <begin position="303"/>
        <end position="326"/>
    </location>
</feature>
<dbReference type="FunFam" id="1.20.1250.20:FF:000003">
    <property type="entry name" value="Solute carrier family 17 member 3"/>
    <property type="match status" value="1"/>
</dbReference>